<gene>
    <name evidence="1" type="ORF">WJ0W_005019</name>
</gene>
<dbReference type="RefSeq" id="WP_213431450.1">
    <property type="nucleotide sequence ID" value="NZ_AP031286.1"/>
</dbReference>
<dbReference type="Proteomes" id="UP001154322">
    <property type="component" value="Unassembled WGS sequence"/>
</dbReference>
<dbReference type="Pfam" id="PF08863">
    <property type="entry name" value="YolD"/>
    <property type="match status" value="1"/>
</dbReference>
<keyword evidence="2" id="KW-1185">Reference proteome</keyword>
<name>A0ABM9G788_9BACL</name>
<protein>
    <submittedName>
        <fullName evidence="1">YolD-like family protein</fullName>
    </submittedName>
</protein>
<evidence type="ECO:0000313" key="1">
    <source>
        <dbReference type="EMBL" id="CAH8247762.1"/>
    </source>
</evidence>
<proteinExistence type="predicted"/>
<comment type="caution">
    <text evidence="1">The sequence shown here is derived from an EMBL/GenBank/DDBJ whole genome shotgun (WGS) entry which is preliminary data.</text>
</comment>
<sequence>MRHVFQPGHGGRFVSIAFCPGSRLGGEQREQETCWQWYWGVQPYDATTEHKQALLAHQENQNRRERPQLDEQEWEGINSHLQRSMMEGGLMFMTRLIKEP</sequence>
<reference evidence="1" key="1">
    <citation type="submission" date="2022-06" db="EMBL/GenBank/DDBJ databases">
        <authorList>
            <person name="Dietemann V."/>
            <person name="Ory F."/>
            <person name="Dainat B."/>
            <person name="Oberhansli S."/>
        </authorList>
    </citation>
    <scope>NUCLEOTIDE SEQUENCE</scope>
    <source>
        <strain evidence="1">Ena-SAMPLE-TAB-26-04-2022-14:26:32:270-5432</strain>
    </source>
</reference>
<dbReference type="EMBL" id="CALYLO010000008">
    <property type="protein sequence ID" value="CAH8247762.1"/>
    <property type="molecule type" value="Genomic_DNA"/>
</dbReference>
<accession>A0ABM9G788</accession>
<evidence type="ECO:0000313" key="2">
    <source>
        <dbReference type="Proteomes" id="UP001154322"/>
    </source>
</evidence>
<organism evidence="1 2">
    <name type="scientific">Paenibacillus melissococcoides</name>
    <dbReference type="NCBI Taxonomy" id="2912268"/>
    <lineage>
        <taxon>Bacteria</taxon>
        <taxon>Bacillati</taxon>
        <taxon>Bacillota</taxon>
        <taxon>Bacilli</taxon>
        <taxon>Bacillales</taxon>
        <taxon>Paenibacillaceae</taxon>
        <taxon>Paenibacillus</taxon>
    </lineage>
</organism>
<dbReference type="InterPro" id="IPR014962">
    <property type="entry name" value="YolD"/>
</dbReference>